<dbReference type="GO" id="GO:0005886">
    <property type="term" value="C:plasma membrane"/>
    <property type="evidence" value="ECO:0007669"/>
    <property type="project" value="TreeGrafter"/>
</dbReference>
<dbReference type="AlphaFoldDB" id="A0A380NMJ9"/>
<keyword evidence="4 6" id="KW-1133">Transmembrane helix</keyword>
<feature type="transmembrane region" description="Helical" evidence="6">
    <location>
        <begin position="165"/>
        <end position="185"/>
    </location>
</feature>
<keyword evidence="8" id="KW-1185">Reference proteome</keyword>
<evidence type="ECO:0000313" key="8">
    <source>
        <dbReference type="Proteomes" id="UP000255367"/>
    </source>
</evidence>
<feature type="transmembrane region" description="Helical" evidence="6">
    <location>
        <begin position="85"/>
        <end position="105"/>
    </location>
</feature>
<dbReference type="InterPro" id="IPR006214">
    <property type="entry name" value="Bax_inhibitor_1-related"/>
</dbReference>
<feature type="transmembrane region" description="Helical" evidence="6">
    <location>
        <begin position="111"/>
        <end position="131"/>
    </location>
</feature>
<evidence type="ECO:0000313" key="7">
    <source>
        <dbReference type="EMBL" id="SUP44827.1"/>
    </source>
</evidence>
<proteinExistence type="inferred from homology"/>
<gene>
    <name evidence="7" type="primary">ybhL</name>
    <name evidence="7" type="ORF">NCTC12020_01851</name>
</gene>
<evidence type="ECO:0000256" key="2">
    <source>
        <dbReference type="ARBA" id="ARBA00010350"/>
    </source>
</evidence>
<keyword evidence="5 6" id="KW-0472">Membrane</keyword>
<dbReference type="RefSeq" id="WP_115310928.1">
    <property type="nucleotide sequence ID" value="NZ_UHIO01000001.1"/>
</dbReference>
<dbReference type="CDD" id="cd10432">
    <property type="entry name" value="BI-1-like_bacterial"/>
    <property type="match status" value="1"/>
</dbReference>
<reference evidence="7 8" key="1">
    <citation type="submission" date="2018-06" db="EMBL/GenBank/DDBJ databases">
        <authorList>
            <consortium name="Pathogen Informatics"/>
            <person name="Doyle S."/>
        </authorList>
    </citation>
    <scope>NUCLEOTIDE SEQUENCE [LARGE SCALE GENOMIC DNA]</scope>
    <source>
        <strain evidence="7 8">NCTC12020</strain>
    </source>
</reference>
<dbReference type="PANTHER" id="PTHR23291">
    <property type="entry name" value="BAX INHIBITOR-RELATED"/>
    <property type="match status" value="1"/>
</dbReference>
<protein>
    <submittedName>
        <fullName evidence="7">Inner membrane protein YbhL</fullName>
    </submittedName>
</protein>
<evidence type="ECO:0000256" key="3">
    <source>
        <dbReference type="ARBA" id="ARBA00022692"/>
    </source>
</evidence>
<keyword evidence="3 6" id="KW-0812">Transmembrane</keyword>
<comment type="subcellular location">
    <subcellularLocation>
        <location evidence="1">Membrane</location>
        <topology evidence="1">Multi-pass membrane protein</topology>
    </subcellularLocation>
</comment>
<accession>A0A380NMJ9</accession>
<feature type="transmembrane region" description="Helical" evidence="6">
    <location>
        <begin position="26"/>
        <end position="45"/>
    </location>
</feature>
<organism evidence="7 8">
    <name type="scientific">Veillonella criceti</name>
    <dbReference type="NCBI Taxonomy" id="103891"/>
    <lineage>
        <taxon>Bacteria</taxon>
        <taxon>Bacillati</taxon>
        <taxon>Bacillota</taxon>
        <taxon>Negativicutes</taxon>
        <taxon>Veillonellales</taxon>
        <taxon>Veillonellaceae</taxon>
        <taxon>Veillonella</taxon>
    </lineage>
</organism>
<evidence type="ECO:0000256" key="6">
    <source>
        <dbReference type="RuleBase" id="RU004379"/>
    </source>
</evidence>
<comment type="similarity">
    <text evidence="2 6">Belongs to the BI1 family.</text>
</comment>
<dbReference type="PANTHER" id="PTHR23291:SF50">
    <property type="entry name" value="PROTEIN LIFEGUARD 4"/>
    <property type="match status" value="1"/>
</dbReference>
<dbReference type="Pfam" id="PF01027">
    <property type="entry name" value="Bax1-I"/>
    <property type="match status" value="1"/>
</dbReference>
<feature type="transmembrane region" description="Helical" evidence="6">
    <location>
        <begin position="57"/>
        <end position="73"/>
    </location>
</feature>
<dbReference type="OrthoDB" id="9793828at2"/>
<evidence type="ECO:0000256" key="1">
    <source>
        <dbReference type="ARBA" id="ARBA00004141"/>
    </source>
</evidence>
<evidence type="ECO:0000256" key="4">
    <source>
        <dbReference type="ARBA" id="ARBA00022989"/>
    </source>
</evidence>
<name>A0A380NMJ9_9FIRM</name>
<dbReference type="Proteomes" id="UP000255367">
    <property type="component" value="Unassembled WGS sequence"/>
</dbReference>
<dbReference type="EMBL" id="UHIO01000001">
    <property type="protein sequence ID" value="SUP44827.1"/>
    <property type="molecule type" value="Genomic_DNA"/>
</dbReference>
<evidence type="ECO:0000256" key="5">
    <source>
        <dbReference type="ARBA" id="ARBA00023136"/>
    </source>
</evidence>
<feature type="transmembrane region" description="Helical" evidence="6">
    <location>
        <begin position="138"/>
        <end position="159"/>
    </location>
</feature>
<feature type="transmembrane region" description="Helical" evidence="6">
    <location>
        <begin position="206"/>
        <end position="229"/>
    </location>
</feature>
<sequence length="232" mass="25560">MNYSMPVNAEQSVVSQVVARKLRNSMLWMGWGILTTFVTLLAALFNPQWLNMAASNYNIILLIELGVVILFSARQMSASLTALKGMFFIYSILNGLTLAVLSVVYGSTAFFYAFLGTVAFFGTFAIIGGVIKKDLTSWSTYLIGAVIALIVVSLLNMFFFNSGLVNLALGGLGVIIFTIFTAVDVNRIKGILTAAALEDDDVLERIELIGALMLYLDFINIFLSILRFFRRD</sequence>